<protein>
    <submittedName>
        <fullName evidence="2">Uncharacterized protein</fullName>
    </submittedName>
</protein>
<evidence type="ECO:0000313" key="3">
    <source>
        <dbReference type="Proteomes" id="UP000193083"/>
    </source>
</evidence>
<evidence type="ECO:0000313" key="2">
    <source>
        <dbReference type="EMBL" id="SMH27483.1"/>
    </source>
</evidence>
<proteinExistence type="predicted"/>
<feature type="transmembrane region" description="Helical" evidence="1">
    <location>
        <begin position="86"/>
        <end position="108"/>
    </location>
</feature>
<keyword evidence="1" id="KW-1133">Transmembrane helix</keyword>
<organism evidence="2 3">
    <name type="scientific">Mesorhizobium australicum</name>
    <dbReference type="NCBI Taxonomy" id="536018"/>
    <lineage>
        <taxon>Bacteria</taxon>
        <taxon>Pseudomonadati</taxon>
        <taxon>Pseudomonadota</taxon>
        <taxon>Alphaproteobacteria</taxon>
        <taxon>Hyphomicrobiales</taxon>
        <taxon>Phyllobacteriaceae</taxon>
        <taxon>Mesorhizobium</taxon>
    </lineage>
</organism>
<feature type="transmembrane region" description="Helical" evidence="1">
    <location>
        <begin position="128"/>
        <end position="150"/>
    </location>
</feature>
<keyword evidence="1" id="KW-0472">Membrane</keyword>
<dbReference type="OrthoDB" id="7906671at2"/>
<reference evidence="2 3" key="1">
    <citation type="submission" date="2017-04" db="EMBL/GenBank/DDBJ databases">
        <authorList>
            <person name="Afonso C.L."/>
            <person name="Miller P.J."/>
            <person name="Scott M.A."/>
            <person name="Spackman E."/>
            <person name="Goraichik I."/>
            <person name="Dimitrov K.M."/>
            <person name="Suarez D.L."/>
            <person name="Swayne D.E."/>
        </authorList>
    </citation>
    <scope>NUCLEOTIDE SEQUENCE [LARGE SCALE GENOMIC DNA]</scope>
    <source>
        <strain evidence="2 3">B5P</strain>
    </source>
</reference>
<name>A0A1X7MU56_9HYPH</name>
<dbReference type="EMBL" id="FXBL01000004">
    <property type="protein sequence ID" value="SMH27483.1"/>
    <property type="molecule type" value="Genomic_DNA"/>
</dbReference>
<accession>A0A1X7MU56</accession>
<feature type="transmembrane region" description="Helical" evidence="1">
    <location>
        <begin position="46"/>
        <end position="74"/>
    </location>
</feature>
<dbReference type="RefSeq" id="WP_085462735.1">
    <property type="nucleotide sequence ID" value="NZ_FXBL01000004.1"/>
</dbReference>
<sequence length="166" mass="17404">MTVFLRLLGQLLLILVGYAAAALVASAFLHLIFLTSAGFEADEAPVLVMGSVVFSIPFVALFTAYFAFLPAVIAIGIGEVLGARDWLYYSIAGGVVGACVIALFWYYVPPSLDLEPGAIAPRDPLVENPYVLSTVIGAGVLGGIAYWAVAGRLAGGWKARATLPAR</sequence>
<evidence type="ECO:0000256" key="1">
    <source>
        <dbReference type="SAM" id="Phobius"/>
    </source>
</evidence>
<dbReference type="AlphaFoldDB" id="A0A1X7MU56"/>
<feature type="transmembrane region" description="Helical" evidence="1">
    <location>
        <begin position="12"/>
        <end position="34"/>
    </location>
</feature>
<keyword evidence="3" id="KW-1185">Reference proteome</keyword>
<dbReference type="Proteomes" id="UP000193083">
    <property type="component" value="Unassembled WGS sequence"/>
</dbReference>
<keyword evidence="1" id="KW-0812">Transmembrane</keyword>
<gene>
    <name evidence="2" type="ORF">SAMN02982922_0533</name>
</gene>